<protein>
    <recommendedName>
        <fullName evidence="1">KTSC domain-containing protein</fullName>
    </recommendedName>
</protein>
<accession>A0A1E2S3I2</accession>
<organism evidence="2 3">
    <name type="scientific">Methyloligella halotolerans</name>
    <dbReference type="NCBI Taxonomy" id="1177755"/>
    <lineage>
        <taxon>Bacteria</taxon>
        <taxon>Pseudomonadati</taxon>
        <taxon>Pseudomonadota</taxon>
        <taxon>Alphaproteobacteria</taxon>
        <taxon>Hyphomicrobiales</taxon>
        <taxon>Hyphomicrobiaceae</taxon>
        <taxon>Methyloligella</taxon>
    </lineage>
</organism>
<comment type="caution">
    <text evidence="2">The sequence shown here is derived from an EMBL/GenBank/DDBJ whole genome shotgun (WGS) entry which is preliminary data.</text>
</comment>
<name>A0A1E2S3I2_9HYPH</name>
<dbReference type="AlphaFoldDB" id="A0A1E2S3I2"/>
<sequence length="85" mass="9890">MFGRPHLAAAEVLGFEEMPSSVIRTFFYDFESGRLTVIFQSGRRYVYEAVPEIVYRELAAAPSTGAYFNEHIRDRFQFRRFDQAG</sequence>
<dbReference type="Pfam" id="PF13619">
    <property type="entry name" value="KTSC"/>
    <property type="match status" value="1"/>
</dbReference>
<dbReference type="Proteomes" id="UP000095087">
    <property type="component" value="Unassembled WGS sequence"/>
</dbReference>
<proteinExistence type="predicted"/>
<gene>
    <name evidence="2" type="ORF">A7A08_00729</name>
</gene>
<evidence type="ECO:0000259" key="1">
    <source>
        <dbReference type="Pfam" id="PF13619"/>
    </source>
</evidence>
<feature type="domain" description="KTSC" evidence="1">
    <location>
        <begin position="20"/>
        <end position="76"/>
    </location>
</feature>
<reference evidence="2 3" key="1">
    <citation type="submission" date="2016-07" db="EMBL/GenBank/DDBJ databases">
        <title>Draft genome sequence of Methyloligella halotolerans C2T (VKM B-2706T=CCUG 61687T=DSM 25045T), a halotolerant polyhydroxybutyrate accumulating methylotroph.</title>
        <authorList>
            <person name="Vasilenko O.V."/>
            <person name="Doronina N.V."/>
            <person name="Poroshina M.N."/>
            <person name="Tarlachkov S.V."/>
            <person name="Trotsenko Y.A."/>
        </authorList>
    </citation>
    <scope>NUCLEOTIDE SEQUENCE [LARGE SCALE GENOMIC DNA]</scope>
    <source>
        <strain evidence="2 3">VKM B-2706</strain>
    </source>
</reference>
<dbReference type="InterPro" id="IPR025309">
    <property type="entry name" value="KTSC_dom"/>
</dbReference>
<dbReference type="EMBL" id="MASI01000001">
    <property type="protein sequence ID" value="ODA68895.1"/>
    <property type="molecule type" value="Genomic_DNA"/>
</dbReference>
<dbReference type="STRING" id="1177755.A7A08_00729"/>
<evidence type="ECO:0000313" key="3">
    <source>
        <dbReference type="Proteomes" id="UP000095087"/>
    </source>
</evidence>
<keyword evidence="3" id="KW-1185">Reference proteome</keyword>
<evidence type="ECO:0000313" key="2">
    <source>
        <dbReference type="EMBL" id="ODA68895.1"/>
    </source>
</evidence>